<accession>A0A0J8GSI0</accession>
<protein>
    <recommendedName>
        <fullName evidence="2">Lcl C-terminal domain-containing protein</fullName>
    </recommendedName>
</protein>
<organism evidence="3 4">
    <name type="scientific">Catenovulum maritimum</name>
    <dbReference type="NCBI Taxonomy" id="1513271"/>
    <lineage>
        <taxon>Bacteria</taxon>
        <taxon>Pseudomonadati</taxon>
        <taxon>Pseudomonadota</taxon>
        <taxon>Gammaproteobacteria</taxon>
        <taxon>Alteromonadales</taxon>
        <taxon>Alteromonadaceae</taxon>
        <taxon>Catenovulum</taxon>
    </lineage>
</organism>
<dbReference type="RefSeq" id="WP_048691110.1">
    <property type="nucleotide sequence ID" value="NZ_KQ130486.1"/>
</dbReference>
<comment type="caution">
    <text evidence="3">The sequence shown here is derived from an EMBL/GenBank/DDBJ whole genome shotgun (WGS) entry which is preliminary data.</text>
</comment>
<proteinExistence type="predicted"/>
<evidence type="ECO:0000256" key="1">
    <source>
        <dbReference type="SAM" id="SignalP"/>
    </source>
</evidence>
<evidence type="ECO:0000313" key="3">
    <source>
        <dbReference type="EMBL" id="KMT65755.1"/>
    </source>
</evidence>
<sequence>MKKFKNYKLAVSFSLISTLMNQNALAFCTDSIAPSITESNYILDDVNGVVTDGLTGLMWSRCNYGEVWSSNSMTCTGTAKSAVWIDAVKFAAESQYASHSDWRLPNVKELMGLIERQCAEPATNINLFASTKNQTYWTSTPVFNLEKVNMVWGVQFKEGTNSQRPKGTNTLFRLVRKVTN</sequence>
<feature type="chain" id="PRO_5005298531" description="Lcl C-terminal domain-containing protein" evidence="1">
    <location>
        <begin position="27"/>
        <end position="180"/>
    </location>
</feature>
<name>A0A0J8GSI0_9ALTE</name>
<dbReference type="EMBL" id="LAZL01000009">
    <property type="protein sequence ID" value="KMT65755.1"/>
    <property type="molecule type" value="Genomic_DNA"/>
</dbReference>
<keyword evidence="1" id="KW-0732">Signal</keyword>
<dbReference type="Proteomes" id="UP000037600">
    <property type="component" value="Unassembled WGS sequence"/>
</dbReference>
<dbReference type="Pfam" id="PF07603">
    <property type="entry name" value="Lcl_C"/>
    <property type="match status" value="1"/>
</dbReference>
<reference evidence="3 4" key="1">
    <citation type="submission" date="2015-04" db="EMBL/GenBank/DDBJ databases">
        <title>Draft Genome Sequence of the Novel Agar-Digesting Marine Bacterium Q1.</title>
        <authorList>
            <person name="Li Y."/>
            <person name="Li D."/>
            <person name="Chen G."/>
            <person name="Du Z."/>
        </authorList>
    </citation>
    <scope>NUCLEOTIDE SEQUENCE [LARGE SCALE GENOMIC DNA]</scope>
    <source>
        <strain evidence="3 4">Q1</strain>
    </source>
</reference>
<evidence type="ECO:0000259" key="2">
    <source>
        <dbReference type="Pfam" id="PF07603"/>
    </source>
</evidence>
<dbReference type="PANTHER" id="PTHR35812:SF1">
    <property type="entry name" value="LIPOPROTEIN"/>
    <property type="match status" value="1"/>
</dbReference>
<gene>
    <name evidence="3" type="ORF">XM47_07040</name>
</gene>
<evidence type="ECO:0000313" key="4">
    <source>
        <dbReference type="Proteomes" id="UP000037600"/>
    </source>
</evidence>
<feature type="domain" description="Lcl C-terminal" evidence="2">
    <location>
        <begin position="48"/>
        <end position="176"/>
    </location>
</feature>
<dbReference type="InterPro" id="IPR011460">
    <property type="entry name" value="Lcl_C"/>
</dbReference>
<dbReference type="AlphaFoldDB" id="A0A0J8GSI0"/>
<dbReference type="STRING" id="1513271.XM47_07040"/>
<feature type="signal peptide" evidence="1">
    <location>
        <begin position="1"/>
        <end position="26"/>
    </location>
</feature>
<dbReference type="PANTHER" id="PTHR35812">
    <property type="entry name" value="LIPOPROTEIN"/>
    <property type="match status" value="1"/>
</dbReference>
<keyword evidence="4" id="KW-1185">Reference proteome</keyword>
<dbReference type="OrthoDB" id="9793251at2"/>